<protein>
    <submittedName>
        <fullName evidence="1">Uncharacterized protein</fullName>
    </submittedName>
</protein>
<evidence type="ECO:0000313" key="2">
    <source>
        <dbReference type="Proteomes" id="UP000541444"/>
    </source>
</evidence>
<keyword evidence="2" id="KW-1185">Reference proteome</keyword>
<evidence type="ECO:0000313" key="1">
    <source>
        <dbReference type="EMBL" id="KAF6162362.1"/>
    </source>
</evidence>
<dbReference type="EMBL" id="JACGCM010001055">
    <property type="protein sequence ID" value="KAF6162362.1"/>
    <property type="molecule type" value="Genomic_DNA"/>
</dbReference>
<proteinExistence type="predicted"/>
<gene>
    <name evidence="1" type="ORF">GIB67_008491</name>
</gene>
<comment type="caution">
    <text evidence="1">The sequence shown here is derived from an EMBL/GenBank/DDBJ whole genome shotgun (WGS) entry which is preliminary data.</text>
</comment>
<dbReference type="Proteomes" id="UP000541444">
    <property type="component" value="Unassembled WGS sequence"/>
</dbReference>
<accession>A0A7J7N5P4</accession>
<name>A0A7J7N5P4_9MAGN</name>
<dbReference type="AlphaFoldDB" id="A0A7J7N5P4"/>
<organism evidence="1 2">
    <name type="scientific">Kingdonia uniflora</name>
    <dbReference type="NCBI Taxonomy" id="39325"/>
    <lineage>
        <taxon>Eukaryota</taxon>
        <taxon>Viridiplantae</taxon>
        <taxon>Streptophyta</taxon>
        <taxon>Embryophyta</taxon>
        <taxon>Tracheophyta</taxon>
        <taxon>Spermatophyta</taxon>
        <taxon>Magnoliopsida</taxon>
        <taxon>Ranunculales</taxon>
        <taxon>Circaeasteraceae</taxon>
        <taxon>Kingdonia</taxon>
    </lineage>
</organism>
<reference evidence="1 2" key="1">
    <citation type="journal article" date="2020" name="IScience">
        <title>Genome Sequencing of the Endangered Kingdonia uniflora (Circaeasteraceae, Ranunculales) Reveals Potential Mechanisms of Evolutionary Specialization.</title>
        <authorList>
            <person name="Sun Y."/>
            <person name="Deng T."/>
            <person name="Zhang A."/>
            <person name="Moore M.J."/>
            <person name="Landis J.B."/>
            <person name="Lin N."/>
            <person name="Zhang H."/>
            <person name="Zhang X."/>
            <person name="Huang J."/>
            <person name="Zhang X."/>
            <person name="Sun H."/>
            <person name="Wang H."/>
        </authorList>
    </citation>
    <scope>NUCLEOTIDE SEQUENCE [LARGE SCALE GENOMIC DNA]</scope>
    <source>
        <strain evidence="1">TB1705</strain>
        <tissue evidence="1">Leaf</tissue>
    </source>
</reference>
<sequence length="71" mass="8062">MDYFWEYDLMTEHILPKSITLCDPKPFIPEVKSGGVSDLRCEDKGTLEWKCVDSKLIQTLGLTSGVRKVSL</sequence>